<organism evidence="1 2">
    <name type="scientific">Limnobacter litoralis</name>
    <dbReference type="NCBI Taxonomy" id="481366"/>
    <lineage>
        <taxon>Bacteria</taxon>
        <taxon>Pseudomonadati</taxon>
        <taxon>Pseudomonadota</taxon>
        <taxon>Betaproteobacteria</taxon>
        <taxon>Burkholderiales</taxon>
        <taxon>Burkholderiaceae</taxon>
        <taxon>Limnobacter</taxon>
    </lineage>
</organism>
<dbReference type="Proteomes" id="UP001156664">
    <property type="component" value="Unassembled WGS sequence"/>
</dbReference>
<protein>
    <recommendedName>
        <fullName evidence="3">ATP-grasp domain-containing protein</fullName>
    </recommendedName>
</protein>
<sequence>MIYSSAPTLWERLHSKPLFARVPVSLPQDILSFLEAVNEQTDYQLHFARPSDEVLTSFTNALAKLSAIEGETLNTNTLGFVWLMGLESGYHIEPIAYPNGDVMGSVVFLAADRIDQTALLLAILDTGFEPVMRSSSHKRASEVVEAVLQRIDSHYLGLAPFLEISTHGGDLSFAVEGLLASANSHQDNAVTWMNLSTALFSLGQRDLGLSIQSQALQMSRHYTLQCCEHSTGPVILLLMADGDLAENTPLDCLLDSGPCRIEVFYSTVDQPLPVDGVAFDVLMVGLSDTHKNRPILKAIEKSLVNFDRPVINRPQFIPNVERVKASELLQQVDGLLMPPTHEVARSVLTQFVASATGSALVGDCELPFIVRPVGSHAGRSLEKIVSREDLSGYLAEVADDSFYVSRFIDYSNSDGLYSKMRVALVDGVPYPSHLAISEHWMIHYLNAGMYESAAKRECERAFFENFHEFAARHQHALSAIYERCGLDYICIDCAETPDGQLLVFEVDHAMVVHAKDPLELFPYKQRYMKNVRVAFERFVKGLKP</sequence>
<proteinExistence type="predicted"/>
<reference evidence="2" key="1">
    <citation type="journal article" date="2019" name="Int. J. Syst. Evol. Microbiol.">
        <title>The Global Catalogue of Microorganisms (GCM) 10K type strain sequencing project: providing services to taxonomists for standard genome sequencing and annotation.</title>
        <authorList>
            <consortium name="The Broad Institute Genomics Platform"/>
            <consortium name="The Broad Institute Genome Sequencing Center for Infectious Disease"/>
            <person name="Wu L."/>
            <person name="Ma J."/>
        </authorList>
    </citation>
    <scope>NUCLEOTIDE SEQUENCE [LARGE SCALE GENOMIC DNA]</scope>
    <source>
        <strain evidence="2">NBRC 105857</strain>
    </source>
</reference>
<keyword evidence="2" id="KW-1185">Reference proteome</keyword>
<evidence type="ECO:0000313" key="1">
    <source>
        <dbReference type="EMBL" id="GLR26590.1"/>
    </source>
</evidence>
<dbReference type="EMBL" id="BSOJ01000015">
    <property type="protein sequence ID" value="GLR26590.1"/>
    <property type="molecule type" value="Genomic_DNA"/>
</dbReference>
<evidence type="ECO:0008006" key="3">
    <source>
        <dbReference type="Google" id="ProtNLM"/>
    </source>
</evidence>
<comment type="caution">
    <text evidence="1">The sequence shown here is derived from an EMBL/GenBank/DDBJ whole genome shotgun (WGS) entry which is preliminary data.</text>
</comment>
<gene>
    <name evidence="1" type="ORF">GCM10007875_16800</name>
</gene>
<dbReference type="SUPFAM" id="SSF56059">
    <property type="entry name" value="Glutathione synthetase ATP-binding domain-like"/>
    <property type="match status" value="1"/>
</dbReference>
<accession>A0ABQ5YS21</accession>
<dbReference type="RefSeq" id="WP_284281215.1">
    <property type="nucleotide sequence ID" value="NZ_BSOJ01000015.1"/>
</dbReference>
<name>A0ABQ5YS21_9BURK</name>
<evidence type="ECO:0000313" key="2">
    <source>
        <dbReference type="Proteomes" id="UP001156664"/>
    </source>
</evidence>